<name>A0A3Q9HNZ8_9FIRM</name>
<dbReference type="InterPro" id="IPR036677">
    <property type="entry name" value="EutN_CcmL_sf"/>
</dbReference>
<dbReference type="Gene3D" id="2.40.50.220">
    <property type="entry name" value="EutN/Ccml"/>
    <property type="match status" value="1"/>
</dbReference>
<evidence type="ECO:0000313" key="5">
    <source>
        <dbReference type="Proteomes" id="UP000267250"/>
    </source>
</evidence>
<dbReference type="PROSITE" id="PS51932">
    <property type="entry name" value="BMV"/>
    <property type="match status" value="1"/>
</dbReference>
<dbReference type="SUPFAM" id="SSF159133">
    <property type="entry name" value="EutN/CcmL-like"/>
    <property type="match status" value="1"/>
</dbReference>
<dbReference type="RefSeq" id="WP_127015637.1">
    <property type="nucleotide sequence ID" value="NZ_CP016379.1"/>
</dbReference>
<gene>
    <name evidence="4" type="ORF">BBF96_02175</name>
</gene>
<dbReference type="Proteomes" id="UP000267250">
    <property type="component" value="Chromosome"/>
</dbReference>
<dbReference type="Pfam" id="PF03319">
    <property type="entry name" value="EutN_CcmL"/>
    <property type="match status" value="1"/>
</dbReference>
<keyword evidence="2" id="KW-1282">Carboxysome</keyword>
<keyword evidence="5" id="KW-1185">Reference proteome</keyword>
<dbReference type="PANTHER" id="PTHR36539">
    <property type="entry name" value="ETHANOLAMINE UTILIZATION PROTEIN EUTN"/>
    <property type="match status" value="1"/>
</dbReference>
<dbReference type="InterPro" id="IPR004992">
    <property type="entry name" value="EutN_CcmL"/>
</dbReference>
<evidence type="ECO:0000256" key="3">
    <source>
        <dbReference type="ARBA" id="ARBA00024446"/>
    </source>
</evidence>
<keyword evidence="3" id="KW-1283">Bacterial microcompartment</keyword>
<dbReference type="AlphaFoldDB" id="A0A3Q9HNZ8"/>
<proteinExistence type="predicted"/>
<evidence type="ECO:0000313" key="4">
    <source>
        <dbReference type="EMBL" id="AZR72303.1"/>
    </source>
</evidence>
<dbReference type="PANTHER" id="PTHR36539:SF1">
    <property type="entry name" value="BACTERIAL MICROCOMPARTMENT SHELL VERTEX PROTEIN EUTN"/>
    <property type="match status" value="1"/>
</dbReference>
<sequence length="93" mass="9987">MYTGRIIGRVVATQKYPTLEGKKLLIVQPTDASGKDLGDPLVAVDTVGTGAGEWVYLVDSKDAGFAFDEEFVPIDAAIVGIIDYIDLTEPEVK</sequence>
<evidence type="ECO:0000256" key="1">
    <source>
        <dbReference type="ARBA" id="ARBA00023587"/>
    </source>
</evidence>
<comment type="subcellular location">
    <subcellularLocation>
        <location evidence="1">Carboxysome</location>
    </subcellularLocation>
</comment>
<dbReference type="OrthoDB" id="196195at2"/>
<dbReference type="GO" id="GO:0031470">
    <property type="term" value="C:carboxysome"/>
    <property type="evidence" value="ECO:0007669"/>
    <property type="project" value="UniProtKB-SubCell"/>
</dbReference>
<organism evidence="4 5">
    <name type="scientific">Anoxybacter fermentans</name>
    <dbReference type="NCBI Taxonomy" id="1323375"/>
    <lineage>
        <taxon>Bacteria</taxon>
        <taxon>Bacillati</taxon>
        <taxon>Bacillota</taxon>
        <taxon>Clostridia</taxon>
        <taxon>Halanaerobiales</taxon>
        <taxon>Anoxybacter</taxon>
    </lineage>
</organism>
<accession>A0A3Q9HNZ8</accession>
<dbReference type="EMBL" id="CP016379">
    <property type="protein sequence ID" value="AZR72303.1"/>
    <property type="molecule type" value="Genomic_DNA"/>
</dbReference>
<evidence type="ECO:0008006" key="6">
    <source>
        <dbReference type="Google" id="ProtNLM"/>
    </source>
</evidence>
<protein>
    <recommendedName>
        <fullName evidence="6">Ethanolamine utilization protein EutN</fullName>
    </recommendedName>
</protein>
<dbReference type="CDD" id="cd01614">
    <property type="entry name" value="EutN_CcmL"/>
    <property type="match status" value="1"/>
</dbReference>
<reference evidence="4 5" key="1">
    <citation type="submission" date="2016-07" db="EMBL/GenBank/DDBJ databases">
        <title>Genome and transcriptome analysis of iron-reducing fermentative bacteria Anoxybacter fermentans.</title>
        <authorList>
            <person name="Zeng X."/>
            <person name="Shao Z."/>
        </authorList>
    </citation>
    <scope>NUCLEOTIDE SEQUENCE [LARGE SCALE GENOMIC DNA]</scope>
    <source>
        <strain evidence="4 5">DY22613</strain>
    </source>
</reference>
<dbReference type="KEGG" id="aft:BBF96_02175"/>
<evidence type="ECO:0000256" key="2">
    <source>
        <dbReference type="ARBA" id="ARBA00023669"/>
    </source>
</evidence>